<evidence type="ECO:0000313" key="3">
    <source>
        <dbReference type="Proteomes" id="UP001501624"/>
    </source>
</evidence>
<organism evidence="2 3">
    <name type="scientific">Amycolatopsis tucumanensis</name>
    <dbReference type="NCBI Taxonomy" id="401106"/>
    <lineage>
        <taxon>Bacteria</taxon>
        <taxon>Bacillati</taxon>
        <taxon>Actinomycetota</taxon>
        <taxon>Actinomycetes</taxon>
        <taxon>Pseudonocardiales</taxon>
        <taxon>Pseudonocardiaceae</taxon>
        <taxon>Amycolatopsis</taxon>
    </lineage>
</organism>
<dbReference type="EMBL" id="BAABCM010000007">
    <property type="protein sequence ID" value="GAA3824789.1"/>
    <property type="molecule type" value="Genomic_DNA"/>
</dbReference>
<protein>
    <submittedName>
        <fullName evidence="2">Uncharacterized protein</fullName>
    </submittedName>
</protein>
<comment type="caution">
    <text evidence="2">The sequence shown here is derived from an EMBL/GenBank/DDBJ whole genome shotgun (WGS) entry which is preliminary data.</text>
</comment>
<keyword evidence="3" id="KW-1185">Reference proteome</keyword>
<accession>A0ABP7IR49</accession>
<name>A0ABP7IR49_9PSEU</name>
<sequence>MLGAGARGEPGRGRRNPAAVGAAQGKPADAEYLEARRAAGEAGRAGASQAAVAAARARGRADRHGAVEGRRGAARLGVISRPGRPVLGWPASAGPVR</sequence>
<dbReference type="Proteomes" id="UP001501624">
    <property type="component" value="Unassembled WGS sequence"/>
</dbReference>
<evidence type="ECO:0000313" key="2">
    <source>
        <dbReference type="EMBL" id="GAA3824789.1"/>
    </source>
</evidence>
<reference evidence="3" key="1">
    <citation type="journal article" date="2019" name="Int. J. Syst. Evol. Microbiol.">
        <title>The Global Catalogue of Microorganisms (GCM) 10K type strain sequencing project: providing services to taxonomists for standard genome sequencing and annotation.</title>
        <authorList>
            <consortium name="The Broad Institute Genomics Platform"/>
            <consortium name="The Broad Institute Genome Sequencing Center for Infectious Disease"/>
            <person name="Wu L."/>
            <person name="Ma J."/>
        </authorList>
    </citation>
    <scope>NUCLEOTIDE SEQUENCE [LARGE SCALE GENOMIC DNA]</scope>
    <source>
        <strain evidence="3">JCM 17017</strain>
    </source>
</reference>
<proteinExistence type="predicted"/>
<evidence type="ECO:0000256" key="1">
    <source>
        <dbReference type="SAM" id="MobiDB-lite"/>
    </source>
</evidence>
<feature type="region of interest" description="Disordered" evidence="1">
    <location>
        <begin position="1"/>
        <end position="28"/>
    </location>
</feature>
<gene>
    <name evidence="2" type="ORF">GCM10022380_49470</name>
</gene>